<dbReference type="SUPFAM" id="SSF47938">
    <property type="entry name" value="Functional domain of the splicing factor Prp18"/>
    <property type="match status" value="1"/>
</dbReference>
<dbReference type="InterPro" id="IPR039979">
    <property type="entry name" value="PRPF18"/>
</dbReference>
<dbReference type="EMBL" id="BTFZ01000001">
    <property type="protein sequence ID" value="GMM33331.1"/>
    <property type="molecule type" value="Genomic_DNA"/>
</dbReference>
<dbReference type="InterPro" id="IPR004098">
    <property type="entry name" value="Prp18"/>
</dbReference>
<gene>
    <name evidence="10" type="ORF">DASC09_006560</name>
</gene>
<dbReference type="GO" id="GO:0000350">
    <property type="term" value="P:generation of catalytic spliceosome for second transesterification step"/>
    <property type="evidence" value="ECO:0007669"/>
    <property type="project" value="TreeGrafter"/>
</dbReference>
<evidence type="ECO:0000256" key="6">
    <source>
        <dbReference type="ARBA" id="ARBA00023187"/>
    </source>
</evidence>
<evidence type="ECO:0000256" key="8">
    <source>
        <dbReference type="SAM" id="MobiDB-lite"/>
    </source>
</evidence>
<sequence length="306" mass="34711">MDFESFMKDAVSKKRDEFFNTAMPESNQSESEEEKDIDSVEDERSFKKRKLDDDKQVVTEAVKAENSENVSTCETKHSETKDRVELNEITEVTPAKNTNELTNNKTSSKEQNNEIESTVVNSNQSTMENKDKGCTPKETSTTDPGNSASTNYIINPEDIANDKPKVSLQLREYMKHLLLKWREAQSSIEGDQDLVIETTRNLAPLFIKLRKSTLSDSMFPTLATIMYYLQQGKFQLANETYMKLSIGNVAWPIGVISIGIHARKAQSKITGEKTVANVMIDEKTRKWITGIKRLITFGEIHPDLLL</sequence>
<dbReference type="Gene3D" id="1.20.940.10">
    <property type="entry name" value="Functional domain of the splicing factor Prp18"/>
    <property type="match status" value="1"/>
</dbReference>
<feature type="compositionally biased region" description="Basic and acidic residues" evidence="8">
    <location>
        <begin position="42"/>
        <end position="66"/>
    </location>
</feature>
<dbReference type="Pfam" id="PF02840">
    <property type="entry name" value="Prp18"/>
    <property type="match status" value="1"/>
</dbReference>
<evidence type="ECO:0000313" key="10">
    <source>
        <dbReference type="EMBL" id="GMM33331.1"/>
    </source>
</evidence>
<accession>A0AAV5QFF3</accession>
<dbReference type="GO" id="GO:0071021">
    <property type="term" value="C:U2-type post-spliceosomal complex"/>
    <property type="evidence" value="ECO:0007669"/>
    <property type="project" value="TreeGrafter"/>
</dbReference>
<feature type="region of interest" description="Disordered" evidence="8">
    <location>
        <begin position="13"/>
        <end position="153"/>
    </location>
</feature>
<evidence type="ECO:0000313" key="11">
    <source>
        <dbReference type="Proteomes" id="UP001360560"/>
    </source>
</evidence>
<feature type="compositionally biased region" description="Polar residues" evidence="8">
    <location>
        <begin position="137"/>
        <end position="153"/>
    </location>
</feature>
<organism evidence="10 11">
    <name type="scientific">Saccharomycopsis crataegensis</name>
    <dbReference type="NCBI Taxonomy" id="43959"/>
    <lineage>
        <taxon>Eukaryota</taxon>
        <taxon>Fungi</taxon>
        <taxon>Dikarya</taxon>
        <taxon>Ascomycota</taxon>
        <taxon>Saccharomycotina</taxon>
        <taxon>Saccharomycetes</taxon>
        <taxon>Saccharomycopsidaceae</taxon>
        <taxon>Saccharomycopsis</taxon>
    </lineage>
</organism>
<dbReference type="PANTHER" id="PTHR13007:SF19">
    <property type="entry name" value="PRE-MRNA-SPLICING FACTOR 18"/>
    <property type="match status" value="1"/>
</dbReference>
<reference evidence="10 11" key="1">
    <citation type="journal article" date="2023" name="Elife">
        <title>Identification of key yeast species and microbe-microbe interactions impacting larval growth of Drosophila in the wild.</title>
        <authorList>
            <person name="Mure A."/>
            <person name="Sugiura Y."/>
            <person name="Maeda R."/>
            <person name="Honda K."/>
            <person name="Sakurai N."/>
            <person name="Takahashi Y."/>
            <person name="Watada M."/>
            <person name="Katoh T."/>
            <person name="Gotoh A."/>
            <person name="Gotoh Y."/>
            <person name="Taniguchi I."/>
            <person name="Nakamura K."/>
            <person name="Hayashi T."/>
            <person name="Katayama T."/>
            <person name="Uemura T."/>
            <person name="Hattori Y."/>
        </authorList>
    </citation>
    <scope>NUCLEOTIDE SEQUENCE [LARGE SCALE GENOMIC DNA]</scope>
    <source>
        <strain evidence="10 11">SC-9</strain>
    </source>
</reference>
<feature type="compositionally biased region" description="Polar residues" evidence="8">
    <location>
        <begin position="95"/>
        <end position="106"/>
    </location>
</feature>
<keyword evidence="11" id="KW-1185">Reference proteome</keyword>
<dbReference type="Proteomes" id="UP001360560">
    <property type="component" value="Unassembled WGS sequence"/>
</dbReference>
<feature type="compositionally biased region" description="Polar residues" evidence="8">
    <location>
        <begin position="113"/>
        <end position="127"/>
    </location>
</feature>
<evidence type="ECO:0000259" key="9">
    <source>
        <dbReference type="Pfam" id="PF02840"/>
    </source>
</evidence>
<proteinExistence type="inferred from homology"/>
<keyword evidence="6" id="KW-0508">mRNA splicing</keyword>
<protein>
    <recommendedName>
        <fullName evidence="3">Pre-mRNA-splicing factor 18</fullName>
    </recommendedName>
</protein>
<dbReference type="GO" id="GO:0046540">
    <property type="term" value="C:U4/U6 x U5 tri-snRNP complex"/>
    <property type="evidence" value="ECO:0007669"/>
    <property type="project" value="TreeGrafter"/>
</dbReference>
<keyword evidence="5" id="KW-0747">Spliceosome</keyword>
<name>A0AAV5QFF3_9ASCO</name>
<feature type="compositionally biased region" description="Basic and acidic residues" evidence="8">
    <location>
        <begin position="74"/>
        <end position="86"/>
    </location>
</feature>
<comment type="subcellular location">
    <subcellularLocation>
        <location evidence="1">Nucleus</location>
    </subcellularLocation>
</comment>
<evidence type="ECO:0000256" key="1">
    <source>
        <dbReference type="ARBA" id="ARBA00004123"/>
    </source>
</evidence>
<evidence type="ECO:0000256" key="7">
    <source>
        <dbReference type="ARBA" id="ARBA00023242"/>
    </source>
</evidence>
<evidence type="ECO:0000256" key="2">
    <source>
        <dbReference type="ARBA" id="ARBA00008137"/>
    </source>
</evidence>
<evidence type="ECO:0000256" key="4">
    <source>
        <dbReference type="ARBA" id="ARBA00022664"/>
    </source>
</evidence>
<evidence type="ECO:0000256" key="3">
    <source>
        <dbReference type="ARBA" id="ARBA00018242"/>
    </source>
</evidence>
<dbReference type="GO" id="GO:0005682">
    <property type="term" value="C:U5 snRNP"/>
    <property type="evidence" value="ECO:0007669"/>
    <property type="project" value="TreeGrafter"/>
</dbReference>
<feature type="domain" description="Prp18" evidence="9">
    <location>
        <begin position="170"/>
        <end position="299"/>
    </location>
</feature>
<comment type="similarity">
    <text evidence="2">Belongs to the PRP18 family.</text>
</comment>
<keyword evidence="4" id="KW-0507">mRNA processing</keyword>
<keyword evidence="7" id="KW-0539">Nucleus</keyword>
<comment type="caution">
    <text evidence="10">The sequence shown here is derived from an EMBL/GenBank/DDBJ whole genome shotgun (WGS) entry which is preliminary data.</text>
</comment>
<dbReference type="GeneID" id="90071310"/>
<dbReference type="RefSeq" id="XP_064850331.1">
    <property type="nucleotide sequence ID" value="XM_064994259.1"/>
</dbReference>
<feature type="compositionally biased region" description="Acidic residues" evidence="8">
    <location>
        <begin position="30"/>
        <end position="41"/>
    </location>
</feature>
<dbReference type="AlphaFoldDB" id="A0AAV5QFF3"/>
<evidence type="ECO:0000256" key="5">
    <source>
        <dbReference type="ARBA" id="ARBA00022728"/>
    </source>
</evidence>
<dbReference type="PANTHER" id="PTHR13007">
    <property type="entry name" value="PRE-MRNA SPLICING FACTOR-RELATED"/>
    <property type="match status" value="1"/>
</dbReference>